<dbReference type="AlphaFoldDB" id="A0ABD5Q5F6"/>
<comment type="caution">
    <text evidence="3">The sequence shown here is derived from an EMBL/GenBank/DDBJ whole genome shotgun (WGS) entry which is preliminary data.</text>
</comment>
<evidence type="ECO:0000259" key="2">
    <source>
        <dbReference type="Pfam" id="PF24035"/>
    </source>
</evidence>
<name>A0ABD5Q5F6_9EURY</name>
<feature type="domain" description="DUF7344" evidence="2">
    <location>
        <begin position="135"/>
        <end position="212"/>
    </location>
</feature>
<keyword evidence="4" id="KW-1185">Reference proteome</keyword>
<evidence type="ECO:0000313" key="3">
    <source>
        <dbReference type="EMBL" id="MFC4825441.1"/>
    </source>
</evidence>
<organism evidence="3 4">
    <name type="scientific">Halorussus aquaticus</name>
    <dbReference type="NCBI Taxonomy" id="2953748"/>
    <lineage>
        <taxon>Archaea</taxon>
        <taxon>Methanobacteriati</taxon>
        <taxon>Methanobacteriota</taxon>
        <taxon>Stenosarchaea group</taxon>
        <taxon>Halobacteria</taxon>
        <taxon>Halobacteriales</taxon>
        <taxon>Haladaptataceae</taxon>
        <taxon>Halorussus</taxon>
    </lineage>
</organism>
<dbReference type="GeneID" id="73043843"/>
<evidence type="ECO:0000313" key="4">
    <source>
        <dbReference type="Proteomes" id="UP001595945"/>
    </source>
</evidence>
<feature type="domain" description="DUF7344" evidence="2">
    <location>
        <begin position="28"/>
        <end position="105"/>
    </location>
</feature>
<protein>
    <recommendedName>
        <fullName evidence="2">DUF7344 domain-containing protein</fullName>
    </recommendedName>
</protein>
<dbReference type="Proteomes" id="UP001595945">
    <property type="component" value="Unassembled WGS sequence"/>
</dbReference>
<sequence length="234" mass="25887">MTTTDTHPDDTADEPCGPERGVSLDATFAALADRECRDLLRRLAESDDETFLVTDLAARLIERTESDDATGDAETRLTARLHHTVLPKLDDAGLVAYETDRGLVRSCLDSRYAAMVESIAAFESADRPVSLDTLFELLADFRRRTAYLKLLRHDDLSLPDLADEVTVAERGEPLSNVDPDDVLRVYLSLYHTHVPKLADTGLVAYDQEDDYVALTDVGRALESSTRALCEPSDD</sequence>
<accession>A0ABD5Q5F6</accession>
<dbReference type="InterPro" id="IPR055768">
    <property type="entry name" value="DUF7344"/>
</dbReference>
<dbReference type="Pfam" id="PF24035">
    <property type="entry name" value="DUF7344"/>
    <property type="match status" value="2"/>
</dbReference>
<dbReference type="RefSeq" id="WP_254268897.1">
    <property type="nucleotide sequence ID" value="NZ_CP100400.1"/>
</dbReference>
<dbReference type="EMBL" id="JBHSHT010000002">
    <property type="protein sequence ID" value="MFC4825441.1"/>
    <property type="molecule type" value="Genomic_DNA"/>
</dbReference>
<feature type="compositionally biased region" description="Basic and acidic residues" evidence="1">
    <location>
        <begin position="1"/>
        <end position="10"/>
    </location>
</feature>
<proteinExistence type="predicted"/>
<gene>
    <name evidence="3" type="ORF">ACFO9K_14355</name>
</gene>
<feature type="region of interest" description="Disordered" evidence="1">
    <location>
        <begin position="1"/>
        <end position="21"/>
    </location>
</feature>
<evidence type="ECO:0000256" key="1">
    <source>
        <dbReference type="SAM" id="MobiDB-lite"/>
    </source>
</evidence>
<reference evidence="3 4" key="1">
    <citation type="journal article" date="2019" name="Int. J. Syst. Evol. Microbiol.">
        <title>The Global Catalogue of Microorganisms (GCM) 10K type strain sequencing project: providing services to taxonomists for standard genome sequencing and annotation.</title>
        <authorList>
            <consortium name="The Broad Institute Genomics Platform"/>
            <consortium name="The Broad Institute Genome Sequencing Center for Infectious Disease"/>
            <person name="Wu L."/>
            <person name="Ma J."/>
        </authorList>
    </citation>
    <scope>NUCLEOTIDE SEQUENCE [LARGE SCALE GENOMIC DNA]</scope>
    <source>
        <strain evidence="3 4">XZYJ18</strain>
    </source>
</reference>